<dbReference type="OrthoDB" id="2938624at2"/>
<protein>
    <submittedName>
        <fullName evidence="1">Amino acid/peptide transporter</fullName>
    </submittedName>
</protein>
<dbReference type="AlphaFoldDB" id="U2NSE4"/>
<dbReference type="STRING" id="1294142.CINTURNW_1014"/>
<accession>U2NSE4</accession>
<sequence length="82" mass="9724">MEENKLLEFCKDKEIDWRSDELVIWIHYYDLDDFTEIMGFDYMSEGGIKVDLQYSQVAINLVPICEYLGIEPTDILEKPIEN</sequence>
<evidence type="ECO:0000313" key="1">
    <source>
        <dbReference type="EMBL" id="ERK31786.1"/>
    </source>
</evidence>
<comment type="caution">
    <text evidence="1">The sequence shown here is derived from an EMBL/GenBank/DDBJ whole genome shotgun (WGS) entry which is preliminary data.</text>
</comment>
<dbReference type="Proteomes" id="UP000016721">
    <property type="component" value="Unassembled WGS sequence"/>
</dbReference>
<evidence type="ECO:0000313" key="2">
    <source>
        <dbReference type="Proteomes" id="UP000016721"/>
    </source>
</evidence>
<proteinExistence type="predicted"/>
<dbReference type="PATRIC" id="fig|1294142.3.peg.1014"/>
<gene>
    <name evidence="1" type="ORF">CINTURNW_1014</name>
</gene>
<reference evidence="1 2" key="1">
    <citation type="journal article" date="2013" name="Genome Announc.">
        <title>Draft Genome Sequence of the Hydrogen- and Ethanol-Producing Bacterium Clostridium intestinale Strain URNW.</title>
        <authorList>
            <person name="Lal S."/>
            <person name="Ramachandran U."/>
            <person name="Zhang X."/>
            <person name="Sparling R."/>
            <person name="Levin D.B."/>
        </authorList>
    </citation>
    <scope>NUCLEOTIDE SEQUENCE [LARGE SCALE GENOMIC DNA]</scope>
    <source>
        <strain evidence="1 2">URNW</strain>
    </source>
</reference>
<organism evidence="1 2">
    <name type="scientific">Clostridium intestinale URNW</name>
    <dbReference type="NCBI Taxonomy" id="1294142"/>
    <lineage>
        <taxon>Bacteria</taxon>
        <taxon>Bacillati</taxon>
        <taxon>Bacillota</taxon>
        <taxon>Clostridia</taxon>
        <taxon>Eubacteriales</taxon>
        <taxon>Clostridiaceae</taxon>
        <taxon>Clostridium</taxon>
    </lineage>
</organism>
<dbReference type="eggNOG" id="ENOG50328D0">
    <property type="taxonomic scope" value="Bacteria"/>
</dbReference>
<dbReference type="HOGENOM" id="CLU_168777_0_0_9"/>
<keyword evidence="2" id="KW-1185">Reference proteome</keyword>
<name>U2NSE4_9CLOT</name>
<dbReference type="EMBL" id="APJA01000009">
    <property type="protein sequence ID" value="ERK31786.1"/>
    <property type="molecule type" value="Genomic_DNA"/>
</dbReference>